<evidence type="ECO:0000256" key="4">
    <source>
        <dbReference type="ARBA" id="ARBA00022729"/>
    </source>
</evidence>
<dbReference type="EC" id="3.2.1.-" evidence="10"/>
<comment type="similarity">
    <text evidence="2 10">Belongs to the glycosyl hydrolase 38 family.</text>
</comment>
<dbReference type="InterPro" id="IPR050843">
    <property type="entry name" value="Glycosyl_Hydrlase_38"/>
</dbReference>
<dbReference type="InterPro" id="IPR015341">
    <property type="entry name" value="Glyco_hydro_38_cen"/>
</dbReference>
<accession>A0ABP0G7K0</accession>
<proteinExistence type="inferred from homology"/>
<comment type="cofactor">
    <cofactor evidence="10">
        <name>Zn(2+)</name>
        <dbReference type="ChEBI" id="CHEBI:29105"/>
    </cofactor>
    <text evidence="10">Binds 1 zinc ion per subunit.</text>
</comment>
<dbReference type="Gene3D" id="3.20.110.10">
    <property type="entry name" value="Glycoside hydrolase 38, N terminal domain"/>
    <property type="match status" value="1"/>
</dbReference>
<keyword evidence="4 10" id="KW-0732">Signal</keyword>
<keyword evidence="5 10" id="KW-0378">Hydrolase</keyword>
<dbReference type="InterPro" id="IPR037094">
    <property type="entry name" value="Glyco_hydro_38_cen_sf"/>
</dbReference>
<evidence type="ECO:0000259" key="11">
    <source>
        <dbReference type="SMART" id="SM00872"/>
    </source>
</evidence>
<dbReference type="Gene3D" id="2.60.40.1360">
    <property type="match status" value="1"/>
</dbReference>
<dbReference type="Pfam" id="PF21260">
    <property type="entry name" value="Laman-like_dom"/>
    <property type="match status" value="1"/>
</dbReference>
<keyword evidence="7" id="KW-1015">Disulfide bond</keyword>
<evidence type="ECO:0000256" key="5">
    <source>
        <dbReference type="ARBA" id="ARBA00022801"/>
    </source>
</evidence>
<dbReference type="Gene3D" id="1.20.1270.50">
    <property type="entry name" value="Glycoside hydrolase family 38, central domain"/>
    <property type="match status" value="2"/>
</dbReference>
<evidence type="ECO:0000313" key="13">
    <source>
        <dbReference type="Proteomes" id="UP001642483"/>
    </source>
</evidence>
<dbReference type="EMBL" id="CAWYQH010000106">
    <property type="protein sequence ID" value="CAK8687802.1"/>
    <property type="molecule type" value="Genomic_DNA"/>
</dbReference>
<dbReference type="SUPFAM" id="SSF88713">
    <property type="entry name" value="Glycoside hydrolase/deacetylase"/>
    <property type="match status" value="1"/>
</dbReference>
<keyword evidence="6 10" id="KW-0862">Zinc</keyword>
<dbReference type="InterPro" id="IPR048534">
    <property type="entry name" value="Man2a1-like_dom"/>
</dbReference>
<dbReference type="Gene3D" id="2.60.40.1180">
    <property type="entry name" value="Golgi alpha-mannosidase II"/>
    <property type="match status" value="1"/>
</dbReference>
<dbReference type="InterPro" id="IPR011330">
    <property type="entry name" value="Glyco_hydro/deAcase_b/a-brl"/>
</dbReference>
<dbReference type="CDD" id="cd10810">
    <property type="entry name" value="GH38N_AMII_LAM_like"/>
    <property type="match status" value="1"/>
</dbReference>
<dbReference type="SMART" id="SM00872">
    <property type="entry name" value="Alpha-mann_mid"/>
    <property type="match status" value="1"/>
</dbReference>
<feature type="signal peptide" evidence="10">
    <location>
        <begin position="1"/>
        <end position="20"/>
    </location>
</feature>
<dbReference type="Pfam" id="PF09261">
    <property type="entry name" value="Alpha-mann_mid"/>
    <property type="match status" value="1"/>
</dbReference>
<dbReference type="InterPro" id="IPR013780">
    <property type="entry name" value="Glyco_hydro_b"/>
</dbReference>
<evidence type="ECO:0000256" key="6">
    <source>
        <dbReference type="ARBA" id="ARBA00022833"/>
    </source>
</evidence>
<evidence type="ECO:0000256" key="3">
    <source>
        <dbReference type="ARBA" id="ARBA00022723"/>
    </source>
</evidence>
<dbReference type="InterPro" id="IPR000602">
    <property type="entry name" value="Glyco_hydro_38_N"/>
</dbReference>
<keyword evidence="8" id="KW-0325">Glycoprotein</keyword>
<evidence type="ECO:0000256" key="8">
    <source>
        <dbReference type="ARBA" id="ARBA00023180"/>
    </source>
</evidence>
<evidence type="ECO:0000313" key="12">
    <source>
        <dbReference type="EMBL" id="CAK8687802.1"/>
    </source>
</evidence>
<comment type="catalytic activity">
    <reaction evidence="1">
        <text>Hydrolysis of terminal, non-reducing alpha-D-mannose residues in alpha-D-mannosides.</text>
        <dbReference type="EC" id="3.2.1.24"/>
    </reaction>
</comment>
<dbReference type="SUPFAM" id="SSF74650">
    <property type="entry name" value="Galactose mutarotase-like"/>
    <property type="match status" value="1"/>
</dbReference>
<keyword evidence="3 10" id="KW-0479">Metal-binding</keyword>
<dbReference type="Pfam" id="PF01074">
    <property type="entry name" value="Glyco_hydro_38N"/>
    <property type="match status" value="1"/>
</dbReference>
<evidence type="ECO:0000256" key="1">
    <source>
        <dbReference type="ARBA" id="ARBA00000365"/>
    </source>
</evidence>
<feature type="chain" id="PRO_5044968292" description="Alpha-mannosidase" evidence="10">
    <location>
        <begin position="21"/>
        <end position="990"/>
    </location>
</feature>
<comment type="caution">
    <text evidence="12">The sequence shown here is derived from an EMBL/GenBank/DDBJ whole genome shotgun (WGS) entry which is preliminary data.</text>
</comment>
<dbReference type="Proteomes" id="UP001642483">
    <property type="component" value="Unassembled WGS sequence"/>
</dbReference>
<dbReference type="Gene3D" id="2.70.98.30">
    <property type="entry name" value="Golgi alpha-mannosidase II, domain 4"/>
    <property type="match status" value="1"/>
</dbReference>
<evidence type="ECO:0000256" key="2">
    <source>
        <dbReference type="ARBA" id="ARBA00009792"/>
    </source>
</evidence>
<evidence type="ECO:0000256" key="9">
    <source>
        <dbReference type="ARBA" id="ARBA00023295"/>
    </source>
</evidence>
<evidence type="ECO:0000256" key="10">
    <source>
        <dbReference type="RuleBase" id="RU361199"/>
    </source>
</evidence>
<protein>
    <recommendedName>
        <fullName evidence="10">Alpha-mannosidase</fullName>
        <ecNumber evidence="10">3.2.1.-</ecNumber>
    </recommendedName>
</protein>
<dbReference type="Pfam" id="PF17677">
    <property type="entry name" value="Glyco_hydro38C2"/>
    <property type="match status" value="1"/>
</dbReference>
<dbReference type="InterPro" id="IPR028995">
    <property type="entry name" value="Glyco_hydro_57/38_cen_sf"/>
</dbReference>
<dbReference type="InterPro" id="IPR027291">
    <property type="entry name" value="Glyco_hydro_38_N_sf"/>
</dbReference>
<keyword evidence="9 10" id="KW-0326">Glycosidase</keyword>
<organism evidence="12 13">
    <name type="scientific">Clavelina lepadiformis</name>
    <name type="common">Light-bulb sea squirt</name>
    <name type="synonym">Ascidia lepadiformis</name>
    <dbReference type="NCBI Taxonomy" id="159417"/>
    <lineage>
        <taxon>Eukaryota</taxon>
        <taxon>Metazoa</taxon>
        <taxon>Chordata</taxon>
        <taxon>Tunicata</taxon>
        <taxon>Ascidiacea</taxon>
        <taxon>Aplousobranchia</taxon>
        <taxon>Clavelinidae</taxon>
        <taxon>Clavelina</taxon>
    </lineage>
</organism>
<keyword evidence="13" id="KW-1185">Reference proteome</keyword>
<sequence>MFKAFVLPLLLLCSARLACAGANCGYQTCNLGDENSLNVHLVPHTHDDVGWLKTVDQYYYGANQKIVQAGVQYILDSVVSQLLLDPNRRFIYVEMAFFARWWLEQSDHVKSQVKMLVDEGRLEFILGGWCMNDEAATHYNAIIDQMTLGMTFLNRTFGPCARPRVAWQIDPFGHSREQASLFAQMGFDGLFFGRLDFEDKQLREKELKMEEIWRGSESLDSPNADLFTGVNENGYGPPSGFCFDTYCADEPIMDDNSLEEFNVKDKVNFFVDAARRQAKHFKTNHIMMTMGSDFQYENAIMWFKNLDKLIKYVNAAKKNVTVFYSTPSCYLYALNQADKEWTVKTDDFFPYAERPHSFWTGYFTSRPGLKAYTRESNKFLQVCNQVEASSYFKNHQNTLSRTSAALKAAMGVAQHHDAVSGTSKQHVANDYAKRLYIGRESCKSVISEVISGSASQLTFCDYLNVTLCNYTQNMQQFTVIAYNPIGREISRYLRIPVDGSASFDVVDMATGNSVASELVPVTEATTSVRRNRGNAASELLFLATEPALGYQQYKVTKRSVSTNFLKKNPISKTKGDITISNEFYKVVFDGNSGLMKTVVNSASQIETMISQQLLWYNASLGNSASNQQSGAYVFRPNSTNPFHISADGKAEVKLVQSDNPLVQEVYQKFSDWAYQVVRLYKGKKFVEVEWTVGPIPVDDKWGKEIISRYDTPMVTNGYVYTDANGREVLERKYNYRPTWNLNQSEPVAGNYYPVNSRIYIKDSKYQLTVLTDRSQGGASLKNGSLELMVHRRLLGEDGKGVGEPLNETGQFGDGLIVRGKHWLLLDTITSSQRQHRLLAEEIFMSPLVAFQNVTSDTNTMGSGSWLVAPLPDNVHLLTLATTPDGVLIRLEHQFTKSDDAELSKPVTVSLKNLFKNFQPTSVEELWLGANAKKDDVTRLQWKLSERTKRENRVYNFERPYYDVTNDFQTSLGDNFDVTLQPMQIRTFLMK</sequence>
<dbReference type="PANTHER" id="PTHR11607">
    <property type="entry name" value="ALPHA-MANNOSIDASE"/>
    <property type="match status" value="1"/>
</dbReference>
<reference evidence="12 13" key="1">
    <citation type="submission" date="2024-02" db="EMBL/GenBank/DDBJ databases">
        <authorList>
            <person name="Daric V."/>
            <person name="Darras S."/>
        </authorList>
    </citation>
    <scope>NUCLEOTIDE SEQUENCE [LARGE SCALE GENOMIC DNA]</scope>
</reference>
<dbReference type="InterPro" id="IPR011013">
    <property type="entry name" value="Gal_mutarotase_sf_dom"/>
</dbReference>
<gene>
    <name evidence="12" type="ORF">CVLEPA_LOCUS19862</name>
</gene>
<name>A0ABP0G7K0_CLALP</name>
<dbReference type="SUPFAM" id="SSF88688">
    <property type="entry name" value="Families 57/38 glycoside transferase middle domain"/>
    <property type="match status" value="1"/>
</dbReference>
<feature type="domain" description="Glycoside hydrolase family 38 central" evidence="11">
    <location>
        <begin position="357"/>
        <end position="435"/>
    </location>
</feature>
<dbReference type="InterPro" id="IPR041147">
    <property type="entry name" value="GH38_C"/>
</dbReference>
<dbReference type="PANTHER" id="PTHR11607:SF3">
    <property type="entry name" value="LYSOSOMAL ALPHA-MANNOSIDASE"/>
    <property type="match status" value="1"/>
</dbReference>
<dbReference type="InterPro" id="IPR011682">
    <property type="entry name" value="Glyco_hydro_38_C"/>
</dbReference>
<dbReference type="Pfam" id="PF07748">
    <property type="entry name" value="Glyco_hydro_38C"/>
    <property type="match status" value="1"/>
</dbReference>
<evidence type="ECO:0000256" key="7">
    <source>
        <dbReference type="ARBA" id="ARBA00023157"/>
    </source>
</evidence>